<evidence type="ECO:0000256" key="5">
    <source>
        <dbReference type="ARBA" id="ARBA00023136"/>
    </source>
</evidence>
<dbReference type="Pfam" id="PF02706">
    <property type="entry name" value="Wzz"/>
    <property type="match status" value="1"/>
</dbReference>
<keyword evidence="9" id="KW-0808">Transferase</keyword>
<sequence length="899" mass="99673">MQTRTSSTIESTRHQSKAASQLPLLDVLSPLWTRWRLLSLVFLLTLAVTFFLTPFVEQKYKSEAVLILDRASNDIATFDTPLTSLVIDSEAIASEIEILYSSELAARVVESEGLLDTEEFNPKGDTSDAALPAAVHQFLQQLDLQRKGISRAIVVKFESTDARRAARVVNAIVARYLEHELERKIEQESIASRRLSGEIKTLEARIADSEIRIAEYRQQVGQSGTDDESRTEKNIVELNAQRVVAQAQSTAAEAFLQQARSLAENPAAFATLPSTDISQALPRLRNNELDLQTKLGQLALTYGDKHPQVQQTRNQLSRTRRDIKTEIDKSLQVLEGTTENAHLRVTALSAELQVLEQAESGTWSRRAQLLALERERESDVGRLEFYSSRLRELSQSSSIDNLKPFARVISSGQVSNTAEFPNQRSLLLLLPALATLGCLGLLIVSGLFRRFTISSLPRLPENTSWFGRIPSASMLRRLAGTKAVLADQRLAHSVRTLCHSVDTALAREGRVLMLTGLNHGAGVSTLALAVARCYAKSRQSTVLINLDLRVPNGPKNARFLSSNDLLNADLAKASLEQVLQLEKRTGLYRLGLQLQTGTDNKLLVVEQSRDLAIEQLLSSNALQQLVDVLSTRFSRIVLDLPPVLDTPDSSIVARLADVSLIVANPANLSGNLDRLYRGIERLQISHDAVLGIMLNRMDIDLDDETCLNYVASDHHHARATGTTSRQTPVANRHQSSVHQFLSANLPGTATDSELAQRHSQNIKQPDRVAEHALPNASTISANRLRGESWLLRQSARRFTLCVMTAMRRPDSGQSYMADAADMPLACYMRQTREGHGEYVVLLGLFDSQQAAQTMLDRMERDSFTSNITIFPLSAVHRDILHYRSVVPVHGKAQLEKDVA</sequence>
<dbReference type="EMBL" id="CP018632">
    <property type="protein sequence ID" value="ASJ70994.1"/>
    <property type="molecule type" value="Genomic_DNA"/>
</dbReference>
<accession>A0A2Z2NV47</accession>
<dbReference type="SUPFAM" id="SSF52540">
    <property type="entry name" value="P-loop containing nucleoside triphosphate hydrolases"/>
    <property type="match status" value="1"/>
</dbReference>
<keyword evidence="5 7" id="KW-0472">Membrane</keyword>
<keyword evidence="9" id="KW-0418">Kinase</keyword>
<dbReference type="GO" id="GO:0004713">
    <property type="term" value="F:protein tyrosine kinase activity"/>
    <property type="evidence" value="ECO:0007669"/>
    <property type="project" value="TreeGrafter"/>
</dbReference>
<reference evidence="9 10" key="1">
    <citation type="submission" date="2016-12" db="EMBL/GenBank/DDBJ databases">
        <authorList>
            <person name="Song W.-J."/>
            <person name="Kurnit D.M."/>
        </authorList>
    </citation>
    <scope>NUCLEOTIDE SEQUENCE [LARGE SCALE GENOMIC DNA]</scope>
    <source>
        <strain evidence="9 10">IMCC3135</strain>
    </source>
</reference>
<protein>
    <submittedName>
        <fullName evidence="9">Tyrosine-protein kinase ptk</fullName>
        <ecNumber evidence="9">2.7.10.-</ecNumber>
    </submittedName>
</protein>
<dbReference type="Gene3D" id="3.30.70.1070">
    <property type="entry name" value="Sporulation related repeat"/>
    <property type="match status" value="1"/>
</dbReference>
<name>A0A2Z2NV47_9GAMM</name>
<proteinExistence type="predicted"/>
<evidence type="ECO:0000259" key="8">
    <source>
        <dbReference type="Pfam" id="PF02706"/>
    </source>
</evidence>
<evidence type="ECO:0000256" key="1">
    <source>
        <dbReference type="ARBA" id="ARBA00004651"/>
    </source>
</evidence>
<dbReference type="InterPro" id="IPR050445">
    <property type="entry name" value="Bact_polysacc_biosynth/exp"/>
</dbReference>
<feature type="coiled-coil region" evidence="6">
    <location>
        <begin position="192"/>
        <end position="219"/>
    </location>
</feature>
<dbReference type="InterPro" id="IPR036680">
    <property type="entry name" value="SPOR-like_sf"/>
</dbReference>
<dbReference type="PANTHER" id="PTHR32309:SF13">
    <property type="entry name" value="FERRIC ENTEROBACTIN TRANSPORT PROTEIN FEPE"/>
    <property type="match status" value="1"/>
</dbReference>
<dbReference type="EC" id="2.7.10.-" evidence="9"/>
<feature type="domain" description="Polysaccharide chain length determinant N-terminal" evidence="8">
    <location>
        <begin position="24"/>
        <end position="110"/>
    </location>
</feature>
<evidence type="ECO:0000256" key="3">
    <source>
        <dbReference type="ARBA" id="ARBA00022692"/>
    </source>
</evidence>
<evidence type="ECO:0000256" key="7">
    <source>
        <dbReference type="SAM" id="Phobius"/>
    </source>
</evidence>
<feature type="transmembrane region" description="Helical" evidence="7">
    <location>
        <begin position="426"/>
        <end position="448"/>
    </location>
</feature>
<dbReference type="GO" id="GO:0005886">
    <property type="term" value="C:plasma membrane"/>
    <property type="evidence" value="ECO:0007669"/>
    <property type="project" value="UniProtKB-SubCell"/>
</dbReference>
<keyword evidence="3 7" id="KW-0812">Transmembrane</keyword>
<evidence type="ECO:0000313" key="9">
    <source>
        <dbReference type="EMBL" id="ASJ70994.1"/>
    </source>
</evidence>
<evidence type="ECO:0000313" key="10">
    <source>
        <dbReference type="Proteomes" id="UP000250079"/>
    </source>
</evidence>
<dbReference type="GO" id="GO:0042834">
    <property type="term" value="F:peptidoglycan binding"/>
    <property type="evidence" value="ECO:0007669"/>
    <property type="project" value="InterPro"/>
</dbReference>
<dbReference type="Proteomes" id="UP000250079">
    <property type="component" value="Chromosome"/>
</dbReference>
<keyword evidence="10" id="KW-1185">Reference proteome</keyword>
<dbReference type="RefSeq" id="WP_088916480.1">
    <property type="nucleotide sequence ID" value="NZ_CP018632.1"/>
</dbReference>
<gene>
    <name evidence="9" type="primary">ptk_1</name>
    <name evidence="9" type="ORF">IMCC3135_04405</name>
</gene>
<organism evidence="9 10">
    <name type="scientific">Granulosicoccus antarcticus IMCC3135</name>
    <dbReference type="NCBI Taxonomy" id="1192854"/>
    <lineage>
        <taxon>Bacteria</taxon>
        <taxon>Pseudomonadati</taxon>
        <taxon>Pseudomonadota</taxon>
        <taxon>Gammaproteobacteria</taxon>
        <taxon>Chromatiales</taxon>
        <taxon>Granulosicoccaceae</taxon>
        <taxon>Granulosicoccus</taxon>
    </lineage>
</organism>
<dbReference type="PANTHER" id="PTHR32309">
    <property type="entry name" value="TYROSINE-PROTEIN KINASE"/>
    <property type="match status" value="1"/>
</dbReference>
<dbReference type="AlphaFoldDB" id="A0A2Z2NV47"/>
<dbReference type="Gene3D" id="3.40.50.300">
    <property type="entry name" value="P-loop containing nucleotide triphosphate hydrolases"/>
    <property type="match status" value="1"/>
</dbReference>
<keyword evidence="4 7" id="KW-1133">Transmembrane helix</keyword>
<feature type="transmembrane region" description="Helical" evidence="7">
    <location>
        <begin position="35"/>
        <end position="56"/>
    </location>
</feature>
<evidence type="ECO:0000256" key="6">
    <source>
        <dbReference type="SAM" id="Coils"/>
    </source>
</evidence>
<comment type="subcellular location">
    <subcellularLocation>
        <location evidence="1">Cell membrane</location>
        <topology evidence="1">Multi-pass membrane protein</topology>
    </subcellularLocation>
</comment>
<dbReference type="InterPro" id="IPR027417">
    <property type="entry name" value="P-loop_NTPase"/>
</dbReference>
<dbReference type="InterPro" id="IPR003856">
    <property type="entry name" value="LPS_length_determ_N"/>
</dbReference>
<evidence type="ECO:0000256" key="4">
    <source>
        <dbReference type="ARBA" id="ARBA00022989"/>
    </source>
</evidence>
<keyword evidence="6" id="KW-0175">Coiled coil</keyword>
<keyword evidence="2" id="KW-1003">Cell membrane</keyword>
<evidence type="ECO:0000256" key="2">
    <source>
        <dbReference type="ARBA" id="ARBA00022475"/>
    </source>
</evidence>
<dbReference type="KEGG" id="gai:IMCC3135_04405"/>
<dbReference type="OrthoDB" id="9812433at2"/>